<dbReference type="InterPro" id="IPR020084">
    <property type="entry name" value="NUDIX_hydrolase_CS"/>
</dbReference>
<dbReference type="AlphaFoldDB" id="A0A413ZWE8"/>
<dbReference type="Pfam" id="PF00293">
    <property type="entry name" value="NUDIX"/>
    <property type="match status" value="1"/>
</dbReference>
<dbReference type="PROSITE" id="PS51462">
    <property type="entry name" value="NUDIX"/>
    <property type="match status" value="1"/>
</dbReference>
<comment type="caution">
    <text evidence="4">The sequence shown here is derived from an EMBL/GenBank/DDBJ whole genome shotgun (WGS) entry which is preliminary data.</text>
</comment>
<keyword evidence="2" id="KW-0378">Hydrolase</keyword>
<dbReference type="PROSITE" id="PS00893">
    <property type="entry name" value="NUDIX_BOX"/>
    <property type="match status" value="1"/>
</dbReference>
<feature type="domain" description="Nudix hydrolase" evidence="3">
    <location>
        <begin position="25"/>
        <end position="155"/>
    </location>
</feature>
<dbReference type="Gene3D" id="3.90.79.10">
    <property type="entry name" value="Nucleoside Triphosphate Pyrophosphohydrolase"/>
    <property type="match status" value="1"/>
</dbReference>
<sequence length="157" mass="18440">MYIIIKLISFNYKVRYREEKRMTQYPIPAVGVFVFHENGIYMIKKGRGIFKDQWCTPGGKIEYGENIMDTVHREVLEETNLEIENIKFITYEQTIEYDEKANVSRHFVFFNFRATVKAGNPIAADDAAEIRLIPLEELRNIDLSAPTIRTFKMMGIY</sequence>
<name>A0A413ZWE8_9FIRM</name>
<dbReference type="GO" id="GO:0016787">
    <property type="term" value="F:hydrolase activity"/>
    <property type="evidence" value="ECO:0007669"/>
    <property type="project" value="UniProtKB-KW"/>
</dbReference>
<dbReference type="PANTHER" id="PTHR43736">
    <property type="entry name" value="ADP-RIBOSE PYROPHOSPHATASE"/>
    <property type="match status" value="1"/>
</dbReference>
<protein>
    <submittedName>
        <fullName evidence="4">NUDIX domain-containing protein</fullName>
    </submittedName>
</protein>
<dbReference type="InterPro" id="IPR000086">
    <property type="entry name" value="NUDIX_hydrolase_dom"/>
</dbReference>
<evidence type="ECO:0000313" key="4">
    <source>
        <dbReference type="EMBL" id="RHC34121.1"/>
    </source>
</evidence>
<evidence type="ECO:0000256" key="2">
    <source>
        <dbReference type="ARBA" id="ARBA00022801"/>
    </source>
</evidence>
<proteinExistence type="inferred from homology"/>
<dbReference type="SUPFAM" id="SSF55811">
    <property type="entry name" value="Nudix"/>
    <property type="match status" value="1"/>
</dbReference>
<gene>
    <name evidence="4" type="ORF">DW848_16425</name>
</gene>
<accession>A0A413ZWE8</accession>
<dbReference type="InterPro" id="IPR015797">
    <property type="entry name" value="NUDIX_hydrolase-like_dom_sf"/>
</dbReference>
<dbReference type="PANTHER" id="PTHR43736:SF1">
    <property type="entry name" value="DIHYDRONEOPTERIN TRIPHOSPHATE DIPHOSPHATASE"/>
    <property type="match status" value="1"/>
</dbReference>
<dbReference type="CDD" id="cd04673">
    <property type="entry name" value="NUDIX_ADPRase"/>
    <property type="match status" value="1"/>
</dbReference>
<dbReference type="Proteomes" id="UP000286104">
    <property type="component" value="Unassembled WGS sequence"/>
</dbReference>
<organism evidence="4 5">
    <name type="scientific">Agathobacter rectalis</name>
    <dbReference type="NCBI Taxonomy" id="39491"/>
    <lineage>
        <taxon>Bacteria</taxon>
        <taxon>Bacillati</taxon>
        <taxon>Bacillota</taxon>
        <taxon>Clostridia</taxon>
        <taxon>Lachnospirales</taxon>
        <taxon>Lachnospiraceae</taxon>
        <taxon>Agathobacter</taxon>
    </lineage>
</organism>
<comment type="similarity">
    <text evidence="1">Belongs to the Nudix hydrolase family.</text>
</comment>
<evidence type="ECO:0000256" key="1">
    <source>
        <dbReference type="ARBA" id="ARBA00005582"/>
    </source>
</evidence>
<dbReference type="EMBL" id="QSHU01000045">
    <property type="protein sequence ID" value="RHC34121.1"/>
    <property type="molecule type" value="Genomic_DNA"/>
</dbReference>
<evidence type="ECO:0000259" key="3">
    <source>
        <dbReference type="PROSITE" id="PS51462"/>
    </source>
</evidence>
<reference evidence="4 5" key="1">
    <citation type="submission" date="2018-08" db="EMBL/GenBank/DDBJ databases">
        <title>A genome reference for cultivated species of the human gut microbiota.</title>
        <authorList>
            <person name="Zou Y."/>
            <person name="Xue W."/>
            <person name="Luo G."/>
        </authorList>
    </citation>
    <scope>NUCLEOTIDE SEQUENCE [LARGE SCALE GENOMIC DNA]</scope>
    <source>
        <strain evidence="4 5">AM36-3AA</strain>
    </source>
</reference>
<evidence type="ECO:0000313" key="5">
    <source>
        <dbReference type="Proteomes" id="UP000286104"/>
    </source>
</evidence>